<dbReference type="NCBIfam" id="TIGR01297">
    <property type="entry name" value="CDF"/>
    <property type="match status" value="1"/>
</dbReference>
<evidence type="ECO:0000256" key="2">
    <source>
        <dbReference type="ARBA" id="ARBA00008114"/>
    </source>
</evidence>
<dbReference type="Gene3D" id="1.20.1510.10">
    <property type="entry name" value="Cation efflux protein transmembrane domain"/>
    <property type="match status" value="1"/>
</dbReference>
<organism evidence="11">
    <name type="scientific">Acetithermum autotrophicum</name>
    <dbReference type="NCBI Taxonomy" id="1446466"/>
    <lineage>
        <taxon>Bacteria</taxon>
        <taxon>Candidatus Bipolaricaulota</taxon>
        <taxon>Candidatus Acetithermum</taxon>
    </lineage>
</organism>
<feature type="domain" description="Cation efflux protein transmembrane" evidence="9">
    <location>
        <begin position="10"/>
        <end position="203"/>
    </location>
</feature>
<reference evidence="11" key="2">
    <citation type="journal article" date="2012" name="PLoS ONE">
        <title>A Deeply Branching Thermophilic Bacterium with an Ancient Acetyl-CoA Pathway Dominates a Subsurface Ecosystem.</title>
        <authorList>
            <person name="Takami H."/>
            <person name="Noguchi H."/>
            <person name="Takaki Y."/>
            <person name="Uchiyama I."/>
            <person name="Toyoda A."/>
            <person name="Nishi S."/>
            <person name="Chee G.-J."/>
            <person name="Arai W."/>
            <person name="Nunoura T."/>
            <person name="Itoh T."/>
            <person name="Hattori M."/>
            <person name="Takai K."/>
        </authorList>
    </citation>
    <scope>NUCLEOTIDE SEQUENCE</scope>
</reference>
<dbReference type="EMBL" id="AP011800">
    <property type="protein sequence ID" value="BAL58394.1"/>
    <property type="molecule type" value="Genomic_DNA"/>
</dbReference>
<evidence type="ECO:0000256" key="1">
    <source>
        <dbReference type="ARBA" id="ARBA00004651"/>
    </source>
</evidence>
<dbReference type="SUPFAM" id="SSF161111">
    <property type="entry name" value="Cation efflux protein transmembrane domain-like"/>
    <property type="match status" value="1"/>
</dbReference>
<dbReference type="SUPFAM" id="SSF160240">
    <property type="entry name" value="Cation efflux protein cytoplasmic domain-like"/>
    <property type="match status" value="1"/>
</dbReference>
<evidence type="ECO:0000256" key="3">
    <source>
        <dbReference type="ARBA" id="ARBA00022448"/>
    </source>
</evidence>
<evidence type="ECO:0000256" key="6">
    <source>
        <dbReference type="ARBA" id="ARBA00022989"/>
    </source>
</evidence>
<keyword evidence="6 8" id="KW-1133">Transmembrane helix</keyword>
<evidence type="ECO:0000256" key="7">
    <source>
        <dbReference type="ARBA" id="ARBA00023136"/>
    </source>
</evidence>
<evidence type="ECO:0000256" key="4">
    <source>
        <dbReference type="ARBA" id="ARBA00022475"/>
    </source>
</evidence>
<feature type="transmembrane region" description="Helical" evidence="8">
    <location>
        <begin position="110"/>
        <end position="132"/>
    </location>
</feature>
<gene>
    <name evidence="11" type="ORF">HGMM_OP1C089</name>
</gene>
<dbReference type="GO" id="GO:0006882">
    <property type="term" value="P:intracellular zinc ion homeostasis"/>
    <property type="evidence" value="ECO:0007669"/>
    <property type="project" value="TreeGrafter"/>
</dbReference>
<keyword evidence="4" id="KW-1003">Cell membrane</keyword>
<accession>H5SQF8</accession>
<sequence>MSDAKARFALLSVGAAVATLILKFTAYALTGSVGILSDALESLVNLAGALIALTALKIAARPADKTHPYGHDKAEYFSSGVEGTLILVAAASIAYAAIRRLLYPVPLEQLSWGLVVTGSASLLNFIVAQALVKAAKRYDSITLEADAKHLLTDVWTSVGVIAGLLALAVTGWQWLDPVIALAVAGHIVTTGVNLVRRSVDGLMDYNLPADELARLEKILNDHHDRFVAYHRLRARKSGPRRFIDLHLVVPGEQTVQQAHDLCEQLEMEIEAVLPNASVTIHVEPAEDAASWDEEEHQTLAMR</sequence>
<dbReference type="Gene3D" id="3.30.70.1350">
    <property type="entry name" value="Cation efflux protein, cytoplasmic domain"/>
    <property type="match status" value="1"/>
</dbReference>
<dbReference type="AlphaFoldDB" id="H5SQF8"/>
<dbReference type="PANTHER" id="PTHR43840:SF15">
    <property type="entry name" value="MITOCHONDRIAL METAL TRANSPORTER 1-RELATED"/>
    <property type="match status" value="1"/>
</dbReference>
<dbReference type="InterPro" id="IPR002524">
    <property type="entry name" value="Cation_efflux"/>
</dbReference>
<feature type="transmembrane region" description="Helical" evidence="8">
    <location>
        <begin position="178"/>
        <end position="195"/>
    </location>
</feature>
<name>H5SQF8_ACEAU</name>
<evidence type="ECO:0000259" key="10">
    <source>
        <dbReference type="Pfam" id="PF16916"/>
    </source>
</evidence>
<dbReference type="GO" id="GO:0015086">
    <property type="term" value="F:cadmium ion transmembrane transporter activity"/>
    <property type="evidence" value="ECO:0007669"/>
    <property type="project" value="TreeGrafter"/>
</dbReference>
<dbReference type="InterPro" id="IPR027470">
    <property type="entry name" value="Cation_efflux_CTD"/>
</dbReference>
<dbReference type="FunFam" id="3.30.70.1350:FF:000002">
    <property type="entry name" value="Ferrous-iron efflux pump FieF"/>
    <property type="match status" value="1"/>
</dbReference>
<dbReference type="InterPro" id="IPR050291">
    <property type="entry name" value="CDF_Transporter"/>
</dbReference>
<feature type="transmembrane region" description="Helical" evidence="8">
    <location>
        <begin position="44"/>
        <end position="60"/>
    </location>
</feature>
<feature type="domain" description="Cation efflux protein cytoplasmic" evidence="10">
    <location>
        <begin position="207"/>
        <end position="284"/>
    </location>
</feature>
<feature type="transmembrane region" description="Helical" evidence="8">
    <location>
        <begin position="153"/>
        <end position="172"/>
    </location>
</feature>
<dbReference type="GO" id="GO:0005886">
    <property type="term" value="C:plasma membrane"/>
    <property type="evidence" value="ECO:0007669"/>
    <property type="project" value="UniProtKB-SubCell"/>
</dbReference>
<protein>
    <submittedName>
        <fullName evidence="11">Cation diffusion facilitator family transporter</fullName>
    </submittedName>
</protein>
<evidence type="ECO:0000313" key="11">
    <source>
        <dbReference type="EMBL" id="BAL58394.1"/>
    </source>
</evidence>
<keyword evidence="3" id="KW-0813">Transport</keyword>
<proteinExistence type="inferred from homology"/>
<comment type="subcellular location">
    <subcellularLocation>
        <location evidence="1">Cell membrane</location>
        <topology evidence="1">Multi-pass membrane protein</topology>
    </subcellularLocation>
</comment>
<dbReference type="GO" id="GO:0015093">
    <property type="term" value="F:ferrous iron transmembrane transporter activity"/>
    <property type="evidence" value="ECO:0007669"/>
    <property type="project" value="TreeGrafter"/>
</dbReference>
<dbReference type="Pfam" id="PF16916">
    <property type="entry name" value="ZT_dimer"/>
    <property type="match status" value="1"/>
</dbReference>
<comment type="similarity">
    <text evidence="2">Belongs to the cation diffusion facilitator (CDF) transporter (TC 2.A.4) family.</text>
</comment>
<evidence type="ECO:0000256" key="5">
    <source>
        <dbReference type="ARBA" id="ARBA00022692"/>
    </source>
</evidence>
<keyword evidence="7 8" id="KW-0472">Membrane</keyword>
<evidence type="ECO:0000256" key="8">
    <source>
        <dbReference type="SAM" id="Phobius"/>
    </source>
</evidence>
<dbReference type="InterPro" id="IPR027469">
    <property type="entry name" value="Cation_efflux_TMD_sf"/>
</dbReference>
<evidence type="ECO:0000259" key="9">
    <source>
        <dbReference type="Pfam" id="PF01545"/>
    </source>
</evidence>
<dbReference type="InterPro" id="IPR058533">
    <property type="entry name" value="Cation_efflux_TM"/>
</dbReference>
<dbReference type="PANTHER" id="PTHR43840">
    <property type="entry name" value="MITOCHONDRIAL METAL TRANSPORTER 1-RELATED"/>
    <property type="match status" value="1"/>
</dbReference>
<dbReference type="GO" id="GO:0015341">
    <property type="term" value="F:zinc efflux antiporter activity"/>
    <property type="evidence" value="ECO:0007669"/>
    <property type="project" value="TreeGrafter"/>
</dbReference>
<keyword evidence="5 8" id="KW-0812">Transmembrane</keyword>
<feature type="transmembrane region" description="Helical" evidence="8">
    <location>
        <begin position="80"/>
        <end position="98"/>
    </location>
</feature>
<reference evidence="11" key="1">
    <citation type="journal article" date="2005" name="Environ. Microbiol.">
        <title>Genetic and functional properties of uncultivated thermophilic crenarchaeotes from a subsurface gold mine as revealed by analysis of genome fragments.</title>
        <authorList>
            <person name="Nunoura T."/>
            <person name="Hirayama H."/>
            <person name="Takami H."/>
            <person name="Oida H."/>
            <person name="Nishi S."/>
            <person name="Shimamura S."/>
            <person name="Suzuki Y."/>
            <person name="Inagaki F."/>
            <person name="Takai K."/>
            <person name="Nealson K.H."/>
            <person name="Horikoshi K."/>
        </authorList>
    </citation>
    <scope>NUCLEOTIDE SEQUENCE</scope>
</reference>
<dbReference type="Pfam" id="PF01545">
    <property type="entry name" value="Cation_efflux"/>
    <property type="match status" value="1"/>
</dbReference>
<dbReference type="InterPro" id="IPR036837">
    <property type="entry name" value="Cation_efflux_CTD_sf"/>
</dbReference>